<dbReference type="PIRSF" id="PIRSF015736">
    <property type="entry name" value="MI"/>
    <property type="match status" value="1"/>
</dbReference>
<evidence type="ECO:0000313" key="2">
    <source>
        <dbReference type="Proteomes" id="UP001595629"/>
    </source>
</evidence>
<gene>
    <name evidence="1" type="ORF">ACFORG_00115</name>
</gene>
<dbReference type="Proteomes" id="UP001595629">
    <property type="component" value="Unassembled WGS sequence"/>
</dbReference>
<dbReference type="RefSeq" id="WP_386733338.1">
    <property type="nucleotide sequence ID" value="NZ_JBHRXI010000001.1"/>
</dbReference>
<dbReference type="InterPro" id="IPR053714">
    <property type="entry name" value="Iso_Racemase_Enz_sf"/>
</dbReference>
<dbReference type="Pfam" id="PF17645">
    <property type="entry name" value="Amdase"/>
    <property type="match status" value="1"/>
</dbReference>
<dbReference type="EMBL" id="JBHRXI010000001">
    <property type="protein sequence ID" value="MFC3612146.1"/>
    <property type="molecule type" value="Genomic_DNA"/>
</dbReference>
<comment type="caution">
    <text evidence="1">The sequence shown here is derived from an EMBL/GenBank/DDBJ whole genome shotgun (WGS) entry which is preliminary data.</text>
</comment>
<reference evidence="2" key="1">
    <citation type="journal article" date="2019" name="Int. J. Syst. Evol. Microbiol.">
        <title>The Global Catalogue of Microorganisms (GCM) 10K type strain sequencing project: providing services to taxonomists for standard genome sequencing and annotation.</title>
        <authorList>
            <consortium name="The Broad Institute Genomics Platform"/>
            <consortium name="The Broad Institute Genome Sequencing Center for Infectious Disease"/>
            <person name="Wu L."/>
            <person name="Ma J."/>
        </authorList>
    </citation>
    <scope>NUCLEOTIDE SEQUENCE [LARGE SCALE GENOMIC DNA]</scope>
    <source>
        <strain evidence="2">KCTC 42911</strain>
    </source>
</reference>
<dbReference type="PANTHER" id="PTHR40267:SF1">
    <property type="entry name" value="BLR3294 PROTEIN"/>
    <property type="match status" value="1"/>
</dbReference>
<sequence>MIETRGRARLGILVPFTNTNLEPDMGLLRPDGVSLHFARIGGYDADEIPDEEQMQGLGTAELDEPLRLLAGAKPDVVLYGCTSATLTHGPAFDRDLAARIAALSGAHTVTAAGALVTALRALGATKIGFASPYVPAINDMAISFLSDMGVTTVARAEVEETLDNDGQGQLAPQDVHGLGCKADHPEAEAIVLSCTDMRSVEVIARLEETLGKPVVTSNQAMMFEALNRLGGIPARAGFGKLFQEVQP</sequence>
<organism evidence="1 2">
    <name type="scientific">Lutimaribacter marinistellae</name>
    <dbReference type="NCBI Taxonomy" id="1820329"/>
    <lineage>
        <taxon>Bacteria</taxon>
        <taxon>Pseudomonadati</taxon>
        <taxon>Pseudomonadota</taxon>
        <taxon>Alphaproteobacteria</taxon>
        <taxon>Rhodobacterales</taxon>
        <taxon>Roseobacteraceae</taxon>
        <taxon>Lutimaribacter</taxon>
    </lineage>
</organism>
<keyword evidence="2" id="KW-1185">Reference proteome</keyword>
<dbReference type="InterPro" id="IPR026286">
    <property type="entry name" value="MaiA/AMDase"/>
</dbReference>
<evidence type="ECO:0000313" key="1">
    <source>
        <dbReference type="EMBL" id="MFC3612146.1"/>
    </source>
</evidence>
<accession>A0ABV7TAI6</accession>
<dbReference type="Gene3D" id="3.40.50.12500">
    <property type="match status" value="1"/>
</dbReference>
<dbReference type="PANTHER" id="PTHR40267">
    <property type="entry name" value="BLR3294 PROTEIN"/>
    <property type="match status" value="1"/>
</dbReference>
<protein>
    <submittedName>
        <fullName evidence="1">Asp/Glu racemase</fullName>
    </submittedName>
</protein>
<name>A0ABV7TAI6_9RHOB</name>
<proteinExistence type="predicted"/>